<dbReference type="PANTHER" id="PTHR42960:SF1">
    <property type="entry name" value="YCF46 PROTEIN"/>
    <property type="match status" value="1"/>
</dbReference>
<evidence type="ECO:0000313" key="6">
    <source>
        <dbReference type="EMBL" id="BAY59789.1"/>
    </source>
</evidence>
<dbReference type="Proteomes" id="UP000217895">
    <property type="component" value="Plasmid Plasmid2 dna"/>
</dbReference>
<comment type="similarity">
    <text evidence="3">Belongs to the AAA ATPase family. Highly divergent.</text>
</comment>
<proteinExistence type="inferred from homology"/>
<sequence>MAFDVAQLKLYFNAKMSTIAIDTRTASEPDLILRSLVTEYAIPKNLQVLHWDASLGVSGLETLTPQYKGKQLTGVVAVPGVKIATNLHMVEAVLRYIESACQTQAKGESDQQSRPTLFVLRDLYRYIAARDSNPAFVRLSVRVFNLLKRSQNSLIILHDGLRTPPIFQDLVVDMQNPLPLATEAEAIFEHRLKALQRSAKAQSQSFEVNLSEDDRKRLIRALLGMTPEGIDDAIQLVAIKRKRLEAQSIDDILEIKKQQFAARGIQYAKAPDVPVKGMPVLQSWAITQAALLEPEAQESWNLPFPRGVLLVGYGGTGKTLGIKCLAKEWGLPILILDTSKLVQKELGASEENLRQTIAAAEAMAPSILFIDEMDKMFDGGTGSESDGGTTKRMFGYFLQWFQEHTSAVFVAATANRPGCFKPELLRRFSEVYHVPLPNLAARREIFQVQMQRYKLLSPNADLENPAVQALIEPLARHTDRYTGSEIHDIVFACAAQAYAQRRPGQVTIEDLHAQIERKPPRSLGDAEELAALDRWARNGQALCVAPEIEEQIESDRTVVWEEN</sequence>
<evidence type="ECO:0000256" key="4">
    <source>
        <dbReference type="ARBA" id="ARBA00040480"/>
    </source>
</evidence>
<keyword evidence="2" id="KW-0067">ATP-binding</keyword>
<accession>A0A1Z4JSS3</accession>
<reference evidence="6 7" key="1">
    <citation type="submission" date="2017-06" db="EMBL/GenBank/DDBJ databases">
        <title>Genome sequencing of cyanobaciteial culture collection at National Institute for Environmental Studies (NIES).</title>
        <authorList>
            <person name="Hirose Y."/>
            <person name="Shimura Y."/>
            <person name="Fujisawa T."/>
            <person name="Nakamura Y."/>
            <person name="Kawachi M."/>
        </authorList>
    </citation>
    <scope>NUCLEOTIDE SEQUENCE [LARGE SCALE GENOMIC DNA]</scope>
    <source>
        <strain evidence="6 7">NIES-2135</strain>
        <plasmid evidence="7">Plasmid Plasmid2 dna</plasmid>
    </source>
</reference>
<dbReference type="EMBL" id="AP018205">
    <property type="protein sequence ID" value="BAY59789.1"/>
    <property type="molecule type" value="Genomic_DNA"/>
</dbReference>
<evidence type="ECO:0000259" key="5">
    <source>
        <dbReference type="SMART" id="SM00382"/>
    </source>
</evidence>
<dbReference type="Gene3D" id="3.40.50.300">
    <property type="entry name" value="P-loop containing nucleotide triphosphate hydrolases"/>
    <property type="match status" value="1"/>
</dbReference>
<keyword evidence="1" id="KW-0547">Nucleotide-binding</keyword>
<evidence type="ECO:0000256" key="1">
    <source>
        <dbReference type="ARBA" id="ARBA00022741"/>
    </source>
</evidence>
<dbReference type="GO" id="GO:0016887">
    <property type="term" value="F:ATP hydrolysis activity"/>
    <property type="evidence" value="ECO:0007669"/>
    <property type="project" value="InterPro"/>
</dbReference>
<evidence type="ECO:0000256" key="2">
    <source>
        <dbReference type="ARBA" id="ARBA00022840"/>
    </source>
</evidence>
<dbReference type="SMART" id="SM00382">
    <property type="entry name" value="AAA"/>
    <property type="match status" value="1"/>
</dbReference>
<dbReference type="InterPro" id="IPR052381">
    <property type="entry name" value="AAA_domain_protein"/>
</dbReference>
<organism evidence="6 7">
    <name type="scientific">Leptolyngbya boryana NIES-2135</name>
    <dbReference type="NCBI Taxonomy" id="1973484"/>
    <lineage>
        <taxon>Bacteria</taxon>
        <taxon>Bacillati</taxon>
        <taxon>Cyanobacteriota</taxon>
        <taxon>Cyanophyceae</taxon>
        <taxon>Leptolyngbyales</taxon>
        <taxon>Leptolyngbyaceae</taxon>
        <taxon>Leptolyngbya group</taxon>
        <taxon>Leptolyngbya</taxon>
    </lineage>
</organism>
<dbReference type="SUPFAM" id="SSF52540">
    <property type="entry name" value="P-loop containing nucleoside triphosphate hydrolases"/>
    <property type="match status" value="1"/>
</dbReference>
<protein>
    <recommendedName>
        <fullName evidence="4">Uncharacterized AAA domain-containing protein ycf46</fullName>
    </recommendedName>
</protein>
<dbReference type="InterPro" id="IPR027417">
    <property type="entry name" value="P-loop_NTPase"/>
</dbReference>
<dbReference type="GO" id="GO:0005524">
    <property type="term" value="F:ATP binding"/>
    <property type="evidence" value="ECO:0007669"/>
    <property type="project" value="UniProtKB-KW"/>
</dbReference>
<gene>
    <name evidence="6" type="ORF">NIES2135_66660</name>
</gene>
<dbReference type="InterPro" id="IPR003593">
    <property type="entry name" value="AAA+_ATPase"/>
</dbReference>
<dbReference type="Gene3D" id="1.10.8.60">
    <property type="match status" value="1"/>
</dbReference>
<evidence type="ECO:0000256" key="3">
    <source>
        <dbReference type="ARBA" id="ARBA00038088"/>
    </source>
</evidence>
<geneLocation type="plasmid" evidence="6">
    <name>plasmid2</name>
</geneLocation>
<dbReference type="InterPro" id="IPR003959">
    <property type="entry name" value="ATPase_AAA_core"/>
</dbReference>
<keyword evidence="7" id="KW-1185">Reference proteome</keyword>
<dbReference type="PANTHER" id="PTHR42960">
    <property type="entry name" value="YCF46 PROTEIN"/>
    <property type="match status" value="1"/>
</dbReference>
<keyword evidence="6" id="KW-0614">Plasmid</keyword>
<evidence type="ECO:0000313" key="7">
    <source>
        <dbReference type="Proteomes" id="UP000217895"/>
    </source>
</evidence>
<name>A0A1Z4JSS3_LEPBY</name>
<dbReference type="AlphaFoldDB" id="A0A1Z4JSS3"/>
<dbReference type="Pfam" id="PF00004">
    <property type="entry name" value="AAA"/>
    <property type="match status" value="1"/>
</dbReference>
<feature type="domain" description="AAA+ ATPase" evidence="5">
    <location>
        <begin position="304"/>
        <end position="438"/>
    </location>
</feature>